<evidence type="ECO:0000256" key="4">
    <source>
        <dbReference type="ARBA" id="ARBA00022729"/>
    </source>
</evidence>
<dbReference type="InterPro" id="IPR038501">
    <property type="entry name" value="Spore_GerAC_C_sf"/>
</dbReference>
<evidence type="ECO:0000256" key="6">
    <source>
        <dbReference type="ARBA" id="ARBA00023139"/>
    </source>
</evidence>
<dbReference type="NCBIfam" id="TIGR02887">
    <property type="entry name" value="spore_ger_x_C"/>
    <property type="match status" value="1"/>
</dbReference>
<evidence type="ECO:0000259" key="9">
    <source>
        <dbReference type="Pfam" id="PF25198"/>
    </source>
</evidence>
<evidence type="ECO:0000256" key="5">
    <source>
        <dbReference type="ARBA" id="ARBA00023136"/>
    </source>
</evidence>
<dbReference type="Pfam" id="PF05504">
    <property type="entry name" value="Spore_GerAC"/>
    <property type="match status" value="1"/>
</dbReference>
<dbReference type="GO" id="GO:0009847">
    <property type="term" value="P:spore germination"/>
    <property type="evidence" value="ECO:0007669"/>
    <property type="project" value="InterPro"/>
</dbReference>
<gene>
    <name evidence="10" type="ORF">MJA45_23005</name>
</gene>
<evidence type="ECO:0000256" key="1">
    <source>
        <dbReference type="ARBA" id="ARBA00004635"/>
    </source>
</evidence>
<dbReference type="EMBL" id="CP130318">
    <property type="protein sequence ID" value="WNQ10456.1"/>
    <property type="molecule type" value="Genomic_DNA"/>
</dbReference>
<dbReference type="Gene3D" id="3.30.300.210">
    <property type="entry name" value="Nutrient germinant receptor protein C, domain 3"/>
    <property type="match status" value="1"/>
</dbReference>
<keyword evidence="6" id="KW-0564">Palmitate</keyword>
<evidence type="ECO:0000313" key="10">
    <source>
        <dbReference type="EMBL" id="WNQ10456.1"/>
    </source>
</evidence>
<comment type="similarity">
    <text evidence="2">Belongs to the GerABKC lipoprotein family.</text>
</comment>
<evidence type="ECO:0000256" key="2">
    <source>
        <dbReference type="ARBA" id="ARBA00007886"/>
    </source>
</evidence>
<proteinExistence type="inferred from homology"/>
<evidence type="ECO:0000313" key="11">
    <source>
        <dbReference type="Proteomes" id="UP001305702"/>
    </source>
</evidence>
<dbReference type="RefSeq" id="WP_315604230.1">
    <property type="nucleotide sequence ID" value="NZ_CP130318.1"/>
</dbReference>
<keyword evidence="11" id="KW-1185">Reference proteome</keyword>
<dbReference type="PANTHER" id="PTHR35789">
    <property type="entry name" value="SPORE GERMINATION PROTEIN B3"/>
    <property type="match status" value="1"/>
</dbReference>
<dbReference type="PANTHER" id="PTHR35789:SF1">
    <property type="entry name" value="SPORE GERMINATION PROTEIN B3"/>
    <property type="match status" value="1"/>
</dbReference>
<dbReference type="Pfam" id="PF25198">
    <property type="entry name" value="Spore_GerAC_N"/>
    <property type="match status" value="1"/>
</dbReference>
<evidence type="ECO:0000256" key="3">
    <source>
        <dbReference type="ARBA" id="ARBA00022544"/>
    </source>
</evidence>
<feature type="domain" description="Spore germination GerAC-like C-terminal" evidence="8">
    <location>
        <begin position="218"/>
        <end position="381"/>
    </location>
</feature>
<evidence type="ECO:0000256" key="7">
    <source>
        <dbReference type="ARBA" id="ARBA00023288"/>
    </source>
</evidence>
<name>A0AA96LE75_9BACL</name>
<comment type="subcellular location">
    <subcellularLocation>
        <location evidence="1">Membrane</location>
        <topology evidence="1">Lipid-anchor</topology>
    </subcellularLocation>
</comment>
<dbReference type="InterPro" id="IPR008844">
    <property type="entry name" value="Spore_GerAC-like"/>
</dbReference>
<dbReference type="GO" id="GO:0016020">
    <property type="term" value="C:membrane"/>
    <property type="evidence" value="ECO:0007669"/>
    <property type="project" value="UniProtKB-SubCell"/>
</dbReference>
<protein>
    <submittedName>
        <fullName evidence="10">Ger(X)C family spore germination protein</fullName>
    </submittedName>
</protein>
<dbReference type="PROSITE" id="PS51257">
    <property type="entry name" value="PROKAR_LIPOPROTEIN"/>
    <property type="match status" value="1"/>
</dbReference>
<evidence type="ECO:0000259" key="8">
    <source>
        <dbReference type="Pfam" id="PF05504"/>
    </source>
</evidence>
<keyword evidence="5" id="KW-0472">Membrane</keyword>
<dbReference type="Proteomes" id="UP001305702">
    <property type="component" value="Chromosome"/>
</dbReference>
<keyword evidence="4" id="KW-0732">Signal</keyword>
<dbReference type="InterPro" id="IPR046953">
    <property type="entry name" value="Spore_GerAC-like_C"/>
</dbReference>
<keyword evidence="3" id="KW-0309">Germination</keyword>
<dbReference type="Gene3D" id="6.20.190.10">
    <property type="entry name" value="Nutrient germinant receptor protein C, domain 1"/>
    <property type="match status" value="1"/>
</dbReference>
<feature type="domain" description="Spore germination protein N-terminal" evidence="9">
    <location>
        <begin position="27"/>
        <end position="199"/>
    </location>
</feature>
<accession>A0AA96LE75</accession>
<dbReference type="InterPro" id="IPR057336">
    <property type="entry name" value="GerAC_N"/>
</dbReference>
<keyword evidence="7" id="KW-0449">Lipoprotein</keyword>
<sequence>MIILSGKNLPRMLLLLLVPFVLSGCWDRREINDSAFVIASAIDLDENGQYRVSVQVPLAGQLGGASGGGGGTGGSKTYYVDSESGTTITEAANKLQLRMARTLVFAHRRVLIIGEDLARKGIRPLFDVVARTPENRLSGYMIVAKGKGYDLLNAQPKLERFSGEAIRELVKSEGRIIINIKSAASALSSYGIDPVLAYVGTKKTEKSEARSSEVDILGYAMFKDDKMVDSIQQEAAQGLFWLQKKVKPYNFQVELEGRKVALIMSEGTADFVSAEKKNGKGKFTIKVKALLTVQENLSDFNMSSKEISQELEDKANNAIRREITQTIALIQRHKADPAGLGRFIWHKFPREWKEQYEKDWPDILSKAEFDLQIKTSITQIGLITQNIAEKVPR</sequence>
<dbReference type="AlphaFoldDB" id="A0AA96LE75"/>
<dbReference type="KEGG" id="paun:MJA45_23005"/>
<reference evidence="10 11" key="1">
    <citation type="submission" date="2022-02" db="EMBL/GenBank/DDBJ databases">
        <title>Paenibacillus sp. MBLB1776 Whole Genome Shotgun Sequencing.</title>
        <authorList>
            <person name="Hwang C.Y."/>
            <person name="Cho E.-S."/>
            <person name="Seo M.-J."/>
        </authorList>
    </citation>
    <scope>NUCLEOTIDE SEQUENCE [LARGE SCALE GENOMIC DNA]</scope>
    <source>
        <strain evidence="10 11">MBLB1776</strain>
    </source>
</reference>
<organism evidence="10 11">
    <name type="scientific">Paenibacillus aurantius</name>
    <dbReference type="NCBI Taxonomy" id="2918900"/>
    <lineage>
        <taxon>Bacteria</taxon>
        <taxon>Bacillati</taxon>
        <taxon>Bacillota</taxon>
        <taxon>Bacilli</taxon>
        <taxon>Bacillales</taxon>
        <taxon>Paenibacillaceae</taxon>
        <taxon>Paenibacillus</taxon>
    </lineage>
</organism>